<reference evidence="1 2" key="1">
    <citation type="submission" date="2022-01" db="EMBL/GenBank/DDBJ databases">
        <title>Flavihumibacter sp. nov., isolated from sediment of a river.</title>
        <authorList>
            <person name="Liu H."/>
        </authorList>
    </citation>
    <scope>NUCLEOTIDE SEQUENCE [LARGE SCALE GENOMIC DNA]</scope>
    <source>
        <strain evidence="1 2">RY-1</strain>
    </source>
</reference>
<sequence>MVKTILAIILITALTGCNESPKQANQLVSVETKNADSLLILQTLADALVIADQNKAKTSFSYEFYQPYEDSSEEIKTALVMGNLFDENNKHLLIRRVTPAEVALTIYSIEKNNFKLIAERTEWKLNYLNDTIRDINGDSFNDYIVHTYPSSGCCLADVYHVYLYQQQTGAFTSPYIFLNPTFYPEEKTILGLTYDHPGAAGLYKFTWVGTQIDTIEYLYQLDPENKTFIKTLKPTLNPNKDQGKILRSLPKEYMSLDSITLNWFMGTY</sequence>
<name>A0ABS9BKH1_9BACT</name>
<dbReference type="PROSITE" id="PS51257">
    <property type="entry name" value="PROKAR_LIPOPROTEIN"/>
    <property type="match status" value="1"/>
</dbReference>
<evidence type="ECO:0000313" key="1">
    <source>
        <dbReference type="EMBL" id="MCF1716181.1"/>
    </source>
</evidence>
<protein>
    <recommendedName>
        <fullName evidence="3">Lipoprotein</fullName>
    </recommendedName>
</protein>
<organism evidence="1 2">
    <name type="scientific">Flavihumibacter fluminis</name>
    <dbReference type="NCBI Taxonomy" id="2909236"/>
    <lineage>
        <taxon>Bacteria</taxon>
        <taxon>Pseudomonadati</taxon>
        <taxon>Bacteroidota</taxon>
        <taxon>Chitinophagia</taxon>
        <taxon>Chitinophagales</taxon>
        <taxon>Chitinophagaceae</taxon>
        <taxon>Flavihumibacter</taxon>
    </lineage>
</organism>
<comment type="caution">
    <text evidence="1">The sequence shown here is derived from an EMBL/GenBank/DDBJ whole genome shotgun (WGS) entry which is preliminary data.</text>
</comment>
<gene>
    <name evidence="1" type="ORF">L0U88_16185</name>
</gene>
<evidence type="ECO:0000313" key="2">
    <source>
        <dbReference type="Proteomes" id="UP001200145"/>
    </source>
</evidence>
<proteinExistence type="predicted"/>
<keyword evidence="2" id="KW-1185">Reference proteome</keyword>
<dbReference type="EMBL" id="JAKEVY010000004">
    <property type="protein sequence ID" value="MCF1716181.1"/>
    <property type="molecule type" value="Genomic_DNA"/>
</dbReference>
<dbReference type="Proteomes" id="UP001200145">
    <property type="component" value="Unassembled WGS sequence"/>
</dbReference>
<evidence type="ECO:0008006" key="3">
    <source>
        <dbReference type="Google" id="ProtNLM"/>
    </source>
</evidence>
<accession>A0ABS9BKH1</accession>
<dbReference type="RefSeq" id="WP_234867154.1">
    <property type="nucleotide sequence ID" value="NZ_JAKEVY010000004.1"/>
</dbReference>